<proteinExistence type="predicted"/>
<sequence length="261" mass="26807">MVSITHNNPIKLNNFQPVGPAADPSGKTGAGPSVTTDDTPPLSDSGAATGANQELPSDPGAVAGKVKQALQLLTDGAGKLDIAALAVMLAASQRRNALDDRMNARQMAQSSLQSEAGKIEEAAQKELTAAIVSLVTSVVSAVASIMGTVGSIKAGVTTGGGAGEAVTRPMTSAEKLAQLGQLVKDVTEKAGKAQEGITSSVAKMDEAQAKRMAANAQAHEGRAERAKEIEQALEDFMKAIVNFLKEMADAKTELMQSLTRA</sequence>
<keyword evidence="1" id="KW-0175">Coiled coil</keyword>
<evidence type="ECO:0000256" key="2">
    <source>
        <dbReference type="SAM" id="MobiDB-lite"/>
    </source>
</evidence>
<dbReference type="Proteomes" id="UP001205890">
    <property type="component" value="Unassembled WGS sequence"/>
</dbReference>
<reference evidence="3 4" key="1">
    <citation type="submission" date="2022-07" db="EMBL/GenBank/DDBJ databases">
        <authorList>
            <person name="Li W.-J."/>
            <person name="Deng Q.-Q."/>
        </authorList>
    </citation>
    <scope>NUCLEOTIDE SEQUENCE [LARGE SCALE GENOMIC DNA]</scope>
    <source>
        <strain evidence="3 4">SYSU M60028</strain>
    </source>
</reference>
<dbReference type="EMBL" id="JANCLU010000012">
    <property type="protein sequence ID" value="MCP8939516.1"/>
    <property type="molecule type" value="Genomic_DNA"/>
</dbReference>
<feature type="coiled-coil region" evidence="1">
    <location>
        <begin position="204"/>
        <end position="253"/>
    </location>
</feature>
<keyword evidence="4" id="KW-1185">Reference proteome</keyword>
<accession>A0ABT1LEY5</accession>
<gene>
    <name evidence="3" type="ORF">NK718_13400</name>
</gene>
<feature type="compositionally biased region" description="Polar residues" evidence="2">
    <location>
        <begin position="1"/>
        <end position="16"/>
    </location>
</feature>
<evidence type="ECO:0000313" key="4">
    <source>
        <dbReference type="Proteomes" id="UP001205890"/>
    </source>
</evidence>
<organism evidence="3 4">
    <name type="scientific">Alsobacter ponti</name>
    <dbReference type="NCBI Taxonomy" id="2962936"/>
    <lineage>
        <taxon>Bacteria</taxon>
        <taxon>Pseudomonadati</taxon>
        <taxon>Pseudomonadota</taxon>
        <taxon>Alphaproteobacteria</taxon>
        <taxon>Hyphomicrobiales</taxon>
        <taxon>Alsobacteraceae</taxon>
        <taxon>Alsobacter</taxon>
    </lineage>
</organism>
<evidence type="ECO:0000313" key="3">
    <source>
        <dbReference type="EMBL" id="MCP8939516.1"/>
    </source>
</evidence>
<protein>
    <submittedName>
        <fullName evidence="3">Uncharacterized protein</fullName>
    </submittedName>
</protein>
<evidence type="ECO:0000256" key="1">
    <source>
        <dbReference type="SAM" id="Coils"/>
    </source>
</evidence>
<feature type="region of interest" description="Disordered" evidence="2">
    <location>
        <begin position="1"/>
        <end position="60"/>
    </location>
</feature>
<dbReference type="RefSeq" id="WP_254743147.1">
    <property type="nucleotide sequence ID" value="NZ_JANCLU010000012.1"/>
</dbReference>
<name>A0ABT1LEY5_9HYPH</name>
<comment type="caution">
    <text evidence="3">The sequence shown here is derived from an EMBL/GenBank/DDBJ whole genome shotgun (WGS) entry which is preliminary data.</text>
</comment>